<dbReference type="RefSeq" id="WP_058593079.1">
    <property type="nucleotide sequence ID" value="NZ_LDRK01000013.1"/>
</dbReference>
<evidence type="ECO:0008006" key="4">
    <source>
        <dbReference type="Google" id="ProtNLM"/>
    </source>
</evidence>
<evidence type="ECO:0000256" key="1">
    <source>
        <dbReference type="SAM" id="MobiDB-lite"/>
    </source>
</evidence>
<evidence type="ECO:0000313" key="2">
    <source>
        <dbReference type="EMBL" id="KTR86880.1"/>
    </source>
</evidence>
<proteinExistence type="predicted"/>
<dbReference type="GO" id="GO:0003824">
    <property type="term" value="F:catalytic activity"/>
    <property type="evidence" value="ECO:0007669"/>
    <property type="project" value="InterPro"/>
</dbReference>
<dbReference type="Gene3D" id="3.20.10.10">
    <property type="entry name" value="D-amino Acid Aminotransferase, subunit A, domain 2"/>
    <property type="match status" value="1"/>
</dbReference>
<organism evidence="2 3">
    <name type="scientific">Leucobacter chromiiresistens</name>
    <dbReference type="NCBI Taxonomy" id="1079994"/>
    <lineage>
        <taxon>Bacteria</taxon>
        <taxon>Bacillati</taxon>
        <taxon>Actinomycetota</taxon>
        <taxon>Actinomycetes</taxon>
        <taxon>Micrococcales</taxon>
        <taxon>Microbacteriaceae</taxon>
        <taxon>Leucobacter</taxon>
    </lineage>
</organism>
<accession>A0A147ER33</accession>
<dbReference type="AlphaFoldDB" id="A0A147ER33"/>
<keyword evidence="3" id="KW-1185">Reference proteome</keyword>
<reference evidence="2 3" key="1">
    <citation type="journal article" date="2016" name="Front. Microbiol.">
        <title>Genomic Resource of Rice Seed Associated Bacteria.</title>
        <authorList>
            <person name="Midha S."/>
            <person name="Bansal K."/>
            <person name="Sharma S."/>
            <person name="Kumar N."/>
            <person name="Patil P.P."/>
            <person name="Chaudhry V."/>
            <person name="Patil P.B."/>
        </authorList>
    </citation>
    <scope>NUCLEOTIDE SEQUENCE [LARGE SCALE GENOMIC DNA]</scope>
    <source>
        <strain evidence="2 3">NS354</strain>
    </source>
</reference>
<comment type="caution">
    <text evidence="2">The sequence shown here is derived from an EMBL/GenBank/DDBJ whole genome shotgun (WGS) entry which is preliminary data.</text>
</comment>
<name>A0A147ER33_9MICO</name>
<dbReference type="SUPFAM" id="SSF56752">
    <property type="entry name" value="D-aminoacid aminotransferase-like PLP-dependent enzymes"/>
    <property type="match status" value="1"/>
</dbReference>
<sequence>MHQADAARAARPAEREAAEAMPEAVARGGTRRLLAADSFRVRARAGGVAVRGFSLHLERFSRAAGEAWRECFEPQEAGTGANAASPEQHISAFLSEAADRLASGGEGFPRLELWAPSPESRGEAPELELALRPLPSIGDSIALRSAPRGARPLAHRKGPNIEAYRALNRELGAEPLLLDAGGRVLEGATTSLIWWDPVSHLGAVSALSRRVPSVTEALLREAARFAPRIATAEQLAECEVWAVNALHGIRWVSRIDDVRCAPPDVQRLTRFREMLDRRWEAVTAPRAVC</sequence>
<dbReference type="Pfam" id="PF01063">
    <property type="entry name" value="Aminotran_4"/>
    <property type="match status" value="1"/>
</dbReference>
<evidence type="ECO:0000313" key="3">
    <source>
        <dbReference type="Proteomes" id="UP000070810"/>
    </source>
</evidence>
<dbReference type="EMBL" id="LDRK01000013">
    <property type="protein sequence ID" value="KTR86880.1"/>
    <property type="molecule type" value="Genomic_DNA"/>
</dbReference>
<dbReference type="InterPro" id="IPR001544">
    <property type="entry name" value="Aminotrans_IV"/>
</dbReference>
<gene>
    <name evidence="2" type="ORF">NS354_02715</name>
</gene>
<dbReference type="Proteomes" id="UP000070810">
    <property type="component" value="Unassembled WGS sequence"/>
</dbReference>
<feature type="region of interest" description="Disordered" evidence="1">
    <location>
        <begin position="1"/>
        <end position="24"/>
    </location>
</feature>
<protein>
    <recommendedName>
        <fullName evidence="4">Branched-chain amino acid aminotransferase/4-amino-4-deoxychorismate lyase</fullName>
    </recommendedName>
</protein>
<feature type="compositionally biased region" description="Low complexity" evidence="1">
    <location>
        <begin position="1"/>
        <end position="10"/>
    </location>
</feature>
<dbReference type="PATRIC" id="fig|1079994.3.peg.473"/>
<dbReference type="OrthoDB" id="4570776at2"/>
<dbReference type="InterPro" id="IPR043132">
    <property type="entry name" value="BCAT-like_C"/>
</dbReference>
<dbReference type="InterPro" id="IPR036038">
    <property type="entry name" value="Aminotransferase-like"/>
</dbReference>